<dbReference type="InterPro" id="IPR017870">
    <property type="entry name" value="FeS_cluster_insertion_CS"/>
</dbReference>
<dbReference type="PROSITE" id="PS01152">
    <property type="entry name" value="HESB"/>
    <property type="match status" value="1"/>
</dbReference>
<proteinExistence type="predicted"/>
<accession>A0A2M8QGR3</accession>
<dbReference type="PANTHER" id="PTHR43011">
    <property type="entry name" value="IRON-SULFUR CLUSTER ASSEMBLY 2 HOMOLOG, MITOCHONDRIAL"/>
    <property type="match status" value="1"/>
</dbReference>
<reference evidence="2 3" key="1">
    <citation type="submission" date="2017-11" db="EMBL/GenBank/DDBJ databases">
        <title>Evolution of Phototrophy in the Chloroflexi Phylum Driven by Horizontal Gene Transfer.</title>
        <authorList>
            <person name="Ward L.M."/>
            <person name="Hemp J."/>
            <person name="Shih P.M."/>
            <person name="Mcglynn S.E."/>
            <person name="Fischer W."/>
        </authorList>
    </citation>
    <scope>NUCLEOTIDE SEQUENCE [LARGE SCALE GENOMIC DNA]</scope>
    <source>
        <strain evidence="2">JP3_7</strain>
    </source>
</reference>
<gene>
    <name evidence="2" type="ORF">CUN48_00545</name>
</gene>
<name>A0A2M8QGR3_9CHLR</name>
<dbReference type="GO" id="GO:0005506">
    <property type="term" value="F:iron ion binding"/>
    <property type="evidence" value="ECO:0007669"/>
    <property type="project" value="TreeGrafter"/>
</dbReference>
<dbReference type="InterPro" id="IPR035903">
    <property type="entry name" value="HesB-like_dom_sf"/>
</dbReference>
<dbReference type="GO" id="GO:0051537">
    <property type="term" value="F:2 iron, 2 sulfur cluster binding"/>
    <property type="evidence" value="ECO:0007669"/>
    <property type="project" value="TreeGrafter"/>
</dbReference>
<dbReference type="SUPFAM" id="SSF89360">
    <property type="entry name" value="HesB-like domain"/>
    <property type="match status" value="1"/>
</dbReference>
<comment type="caution">
    <text evidence="2">The sequence shown here is derived from an EMBL/GenBank/DDBJ whole genome shotgun (WGS) entry which is preliminary data.</text>
</comment>
<dbReference type="AlphaFoldDB" id="A0A2M8QGR3"/>
<dbReference type="PANTHER" id="PTHR43011:SF1">
    <property type="entry name" value="IRON-SULFUR CLUSTER ASSEMBLY 2 HOMOLOG, MITOCHONDRIAL"/>
    <property type="match status" value="1"/>
</dbReference>
<dbReference type="GO" id="GO:0051539">
    <property type="term" value="F:4 iron, 4 sulfur cluster binding"/>
    <property type="evidence" value="ECO:0007669"/>
    <property type="project" value="TreeGrafter"/>
</dbReference>
<dbReference type="EMBL" id="PGTN01000002">
    <property type="protein sequence ID" value="PJF48987.1"/>
    <property type="molecule type" value="Genomic_DNA"/>
</dbReference>
<evidence type="ECO:0000259" key="1">
    <source>
        <dbReference type="Pfam" id="PF01521"/>
    </source>
</evidence>
<dbReference type="GO" id="GO:0016226">
    <property type="term" value="P:iron-sulfur cluster assembly"/>
    <property type="evidence" value="ECO:0007669"/>
    <property type="project" value="InterPro"/>
</dbReference>
<dbReference type="NCBIfam" id="NF010147">
    <property type="entry name" value="PRK13623.1"/>
    <property type="match status" value="1"/>
</dbReference>
<dbReference type="Gene3D" id="2.60.300.12">
    <property type="entry name" value="HesB-like domain"/>
    <property type="match status" value="1"/>
</dbReference>
<protein>
    <submittedName>
        <fullName evidence="2">Iron-sulfur cluster insertion protein ErpA</fullName>
    </submittedName>
</protein>
<evidence type="ECO:0000313" key="3">
    <source>
        <dbReference type="Proteomes" id="UP000230790"/>
    </source>
</evidence>
<dbReference type="InterPro" id="IPR016092">
    <property type="entry name" value="ATAP"/>
</dbReference>
<dbReference type="NCBIfam" id="TIGR00049">
    <property type="entry name" value="iron-sulfur cluster assembly accessory protein"/>
    <property type="match status" value="1"/>
</dbReference>
<dbReference type="Proteomes" id="UP000230790">
    <property type="component" value="Unassembled WGS sequence"/>
</dbReference>
<dbReference type="Pfam" id="PF01521">
    <property type="entry name" value="Fe-S_biosyn"/>
    <property type="match status" value="1"/>
</dbReference>
<organism evidence="2 3">
    <name type="scientific">Candidatus Thermofonsia Clade 3 bacterium</name>
    <dbReference type="NCBI Taxonomy" id="2364212"/>
    <lineage>
        <taxon>Bacteria</taxon>
        <taxon>Bacillati</taxon>
        <taxon>Chloroflexota</taxon>
        <taxon>Candidatus Thermofontia</taxon>
        <taxon>Candidatus Thermofonsia Clade 3</taxon>
    </lineage>
</organism>
<feature type="domain" description="Core" evidence="1">
    <location>
        <begin position="21"/>
        <end position="121"/>
    </location>
</feature>
<sequence length="146" mass="15396">MATARLVETKAQLETAEPPAMTLSPAAEAKLRELLHQRNIPNYGLRVFVAGGGCSGLQYGMAFEAQPREFDTVVNQNGVQLFIDPTSLMYLRGASIDFVDSLMGGGFKIDNPNAVSSCGCGHSFRTKDSASTAEGESCGSGCGCHS</sequence>
<evidence type="ECO:0000313" key="2">
    <source>
        <dbReference type="EMBL" id="PJF48987.1"/>
    </source>
</evidence>
<dbReference type="InterPro" id="IPR000361">
    <property type="entry name" value="ATAP_core_dom"/>
</dbReference>